<dbReference type="AlphaFoldDB" id="A6H5D0"/>
<keyword evidence="2" id="KW-0732">Signal</keyword>
<dbReference type="EMBL" id="AM748689">
    <property type="protein sequence ID" value="CAO02529.1"/>
    <property type="molecule type" value="Genomic_DNA"/>
</dbReference>
<dbReference type="Gene3D" id="2.60.40.680">
    <property type="match status" value="1"/>
</dbReference>
<dbReference type="InterPro" id="IPR008965">
    <property type="entry name" value="CBM2/CBM3_carb-bd_dom_sf"/>
</dbReference>
<feature type="compositionally biased region" description="Low complexity" evidence="1">
    <location>
        <begin position="423"/>
        <end position="444"/>
    </location>
</feature>
<dbReference type="CDD" id="cd14256">
    <property type="entry name" value="Dockerin_I"/>
    <property type="match status" value="1"/>
</dbReference>
<organism evidence="3">
    <name type="scientific">Ruminococcus flavefaciens</name>
    <dbReference type="NCBI Taxonomy" id="1265"/>
    <lineage>
        <taxon>Bacteria</taxon>
        <taxon>Bacillati</taxon>
        <taxon>Bacillota</taxon>
        <taxon>Clostridia</taxon>
        <taxon>Eubacteriales</taxon>
        <taxon>Oscillospiraceae</taxon>
        <taxon>Ruminococcus</taxon>
    </lineage>
</organism>
<dbReference type="SUPFAM" id="SSF63446">
    <property type="entry name" value="Type I dockerin domain"/>
    <property type="match status" value="1"/>
</dbReference>
<reference evidence="3" key="2">
    <citation type="submission" date="2007-06" db="EMBL/GenBank/DDBJ databases">
        <authorList>
            <person name="Borovok I."/>
        </authorList>
    </citation>
    <scope>NUCLEOTIDE SEQUENCE</scope>
    <source>
        <strain evidence="3">C1a</strain>
    </source>
</reference>
<evidence type="ECO:0000313" key="3">
    <source>
        <dbReference type="EMBL" id="CAO02529.1"/>
    </source>
</evidence>
<name>A6H5D0_RUMFL</name>
<dbReference type="GO" id="GO:0000272">
    <property type="term" value="P:polysaccharide catabolic process"/>
    <property type="evidence" value="ECO:0007669"/>
    <property type="project" value="InterPro"/>
</dbReference>
<evidence type="ECO:0000256" key="1">
    <source>
        <dbReference type="SAM" id="MobiDB-lite"/>
    </source>
</evidence>
<accession>A6H5D0</accession>
<feature type="region of interest" description="Disordered" evidence="1">
    <location>
        <begin position="419"/>
        <end position="456"/>
    </location>
</feature>
<evidence type="ECO:0000256" key="2">
    <source>
        <dbReference type="SAM" id="SignalP"/>
    </source>
</evidence>
<dbReference type="InterPro" id="IPR036439">
    <property type="entry name" value="Dockerin_dom_sf"/>
</dbReference>
<feature type="chain" id="PRO_5039571273" evidence="2">
    <location>
        <begin position="22"/>
        <end position="527"/>
    </location>
</feature>
<sequence length="527" mass="55252">MKKFISAVTSLALAASMASVAAPVSYAADATKTLTIGAYKESGSEYATQGSNVTISKDAIAAGSVKVPCAVYLNEDTADTQTMAIPITINSTNADVKNVKFELSDPAKPYFDTAKTITTAKGETITTKNAVVFAAGLDEMDDYAVTGILNLTVDSKQEKAGADNYYIGWGQNFPRGYSWTGSKSDDYPVFVFDVIFPQGTAAGDYKIQFCNYIKDSQGNAALMLETENARYANIGTLSNLTLNEMTITVGEGSTPGSSTTTTSTTTSTVTTSSTSSKDVGDADIVLDFGTYEGQKGGKVTVEAKLQSGATKPCGSYDVKFKIDSPLSITAYGSTSPAYGSASIENNKETMQASFICMDTNSDPLAGTEGETVFKFSVSIPDTCPDGIYNVGLASAEIFKGGKNSDTWTWATVNGTIKVGEPGTTSTTTTTTTTTTSTTSTTSTTQPPTNPGDPLYGDANCDNVVNIADVVVLNKWINDNGSYDLTEQGKKNADCYNPQGGADITAADSTAIIKSIVHQDGWTLPVQG</sequence>
<feature type="signal peptide" evidence="2">
    <location>
        <begin position="1"/>
        <end position="21"/>
    </location>
</feature>
<feature type="region of interest" description="Disordered" evidence="1">
    <location>
        <begin position="251"/>
        <end position="276"/>
    </location>
</feature>
<dbReference type="GO" id="GO:0030246">
    <property type="term" value="F:carbohydrate binding"/>
    <property type="evidence" value="ECO:0007669"/>
    <property type="project" value="InterPro"/>
</dbReference>
<dbReference type="SUPFAM" id="SSF49384">
    <property type="entry name" value="Carbohydrate-binding domain"/>
    <property type="match status" value="1"/>
</dbReference>
<reference evidence="3" key="1">
    <citation type="journal article" date="2006" name="J. Bacteriol.">
        <title>Conservation and divergence in cellulosome architecture between two strains of Ruminococcus flavefaciens.</title>
        <authorList>
            <person name="Sadanari J."/>
            <person name="Borovok I."/>
            <person name="Rincon M.T."/>
            <person name="Flint H.J."/>
            <person name="Antonopoulos D.A."/>
            <person name="Berg M.E."/>
            <person name="White B.A."/>
            <person name="Bayer E.A."/>
            <person name="Lamed R."/>
        </authorList>
    </citation>
    <scope>NUCLEOTIDE SEQUENCE</scope>
    <source>
        <strain evidence="3">C1a</strain>
    </source>
</reference>
<gene>
    <name evidence="3" type="primary">scaA</name>
</gene>
<protein>
    <submittedName>
        <fullName evidence="3">Putative cellulosomal scaffoldin protein</fullName>
    </submittedName>
</protein>
<dbReference type="Gene3D" id="1.10.1330.10">
    <property type="entry name" value="Dockerin domain"/>
    <property type="match status" value="1"/>
</dbReference>
<proteinExistence type="predicted"/>
<feature type="compositionally biased region" description="Low complexity" evidence="1">
    <location>
        <begin position="254"/>
        <end position="276"/>
    </location>
</feature>